<reference evidence="1" key="1">
    <citation type="submission" date="2020-07" db="EMBL/GenBank/DDBJ databases">
        <title>Persistence and transmission of plasmid-borne blaNDM genes carried by diverse species of Enterobacterium in a Chinese goose farm.</title>
        <authorList>
            <person name="Fang L.-X."/>
            <person name="Cen D.-J."/>
        </authorList>
    </citation>
    <scope>NUCLEOTIDE SEQUENCE</scope>
    <source>
        <strain evidence="1">M2</strain>
        <plasmid evidence="1">pM2-1</plasmid>
    </source>
</reference>
<dbReference type="AlphaFoldDB" id="A0A899NEX9"/>
<evidence type="ECO:0000313" key="1">
    <source>
        <dbReference type="EMBL" id="QSM62524.1"/>
    </source>
</evidence>
<geneLocation type="plasmid" evidence="1">
    <name>pM2-1</name>
</geneLocation>
<dbReference type="EMBL" id="MT813046">
    <property type="protein sequence ID" value="QSM62524.1"/>
    <property type="molecule type" value="Genomic_DNA"/>
</dbReference>
<organism evidence="1">
    <name type="scientific">Providencia stuartii</name>
    <dbReference type="NCBI Taxonomy" id="588"/>
    <lineage>
        <taxon>Bacteria</taxon>
        <taxon>Pseudomonadati</taxon>
        <taxon>Pseudomonadota</taxon>
        <taxon>Gammaproteobacteria</taxon>
        <taxon>Enterobacterales</taxon>
        <taxon>Morganellaceae</taxon>
        <taxon>Providencia</taxon>
    </lineage>
</organism>
<keyword evidence="1" id="KW-0614">Plasmid</keyword>
<protein>
    <submittedName>
        <fullName evidence="1">Uncharacterized protein</fullName>
    </submittedName>
</protein>
<name>A0A899NEX9_PROST</name>
<proteinExistence type="predicted"/>
<accession>A0A899NEX9</accession>
<sequence length="56" mass="6563">MQNIDEQEILELMIANYSNSKFSQITELLRMSNKGNDLLMEFSKYENGGFKSEVQR</sequence>
<gene>
    <name evidence="1" type="ORF">EKPLLCFL_00289</name>
</gene>
<dbReference type="RefSeq" id="WP_206086939.1">
    <property type="nucleotide sequence ID" value="NZ_JACGCE010000019.1"/>
</dbReference>